<comment type="subcellular location">
    <subcellularLocation>
        <location evidence="1">Membrane</location>
        <topology evidence="1">Single-pass type II membrane protein</topology>
    </subcellularLocation>
</comment>
<evidence type="ECO:0000256" key="2">
    <source>
        <dbReference type="ARBA" id="ARBA00006462"/>
    </source>
</evidence>
<keyword evidence="5" id="KW-1133">Transmembrane helix</keyword>
<keyword evidence="9" id="KW-1185">Reference proteome</keyword>
<dbReference type="InParanoid" id="A0A7M7GND5"/>
<dbReference type="GO" id="GO:0016263">
    <property type="term" value="F:glycoprotein-N-acetylgalactosamine 3-beta-galactosyltransferase activity"/>
    <property type="evidence" value="ECO:0000318"/>
    <property type="project" value="GO_Central"/>
</dbReference>
<dbReference type="InterPro" id="IPR026050">
    <property type="entry name" value="C1GALT1/C1GALT1_chp1"/>
</dbReference>
<reference evidence="9" key="1">
    <citation type="submission" date="2015-02" db="EMBL/GenBank/DDBJ databases">
        <title>Genome sequencing for Strongylocentrotus purpuratus.</title>
        <authorList>
            <person name="Murali S."/>
            <person name="Liu Y."/>
            <person name="Vee V."/>
            <person name="English A."/>
            <person name="Wang M."/>
            <person name="Skinner E."/>
            <person name="Han Y."/>
            <person name="Muzny D.M."/>
            <person name="Worley K.C."/>
            <person name="Gibbs R.A."/>
        </authorList>
    </citation>
    <scope>NUCLEOTIDE SEQUENCE</scope>
</reference>
<name>A0A7M7GND5_STRPU</name>
<dbReference type="Proteomes" id="UP000007110">
    <property type="component" value="Unassembled WGS sequence"/>
</dbReference>
<evidence type="ECO:0000313" key="8">
    <source>
        <dbReference type="EnsemblMetazoa" id="XP_003723516"/>
    </source>
</evidence>
<dbReference type="EnsemblMetazoa" id="XM_003723468">
    <property type="protein sequence ID" value="XP_003723516"/>
    <property type="gene ID" value="LOC100888543"/>
</dbReference>
<evidence type="ECO:0000256" key="4">
    <source>
        <dbReference type="ARBA" id="ARBA00022968"/>
    </source>
</evidence>
<comment type="similarity">
    <text evidence="2">Belongs to the glycosyltransferase 31 family. Beta3-Gal-T subfamily.</text>
</comment>
<sequence length="415" mass="47482">MNWKNIIPLSLGLLAGVLSAISILQYQGLSMPTIAPDPEYALGGTSFYFVSLLNKRAWDRTKKRDGDGGNMDEIEEWLGSPLGHEGDENMGEIEEWLGPLGYKGDKNMGRTKHEKHEQEEEEEEEDYREEAMGLDADLMEIASSPDFDTFQDAQRLKDKMKVLCMVALVEQDVAKYSTVLENTWTKHCTRVMFVSNTAISVKTNVLRTDLKPGKSHSWQRTKILLMEAHDRFVEEFDWFVKVPRDGFVVLDNLRYLLLLHQASIPGYIGHVFKGPSRDGSALVLSRYALEVIVPTLVTCSPSYFQGFDDGEVLETCFRNLNVISMMDGRDQSGILQFQMKVPRLDIPDGATSRKQWNWRYTKHPERQDDRCCQEYPILFQNVDIAEMYTLEYAVYHLRPFGIGNYTCTSSILGLR</sequence>
<evidence type="ECO:0000256" key="1">
    <source>
        <dbReference type="ARBA" id="ARBA00004606"/>
    </source>
</evidence>
<keyword evidence="3" id="KW-0812">Transmembrane</keyword>
<evidence type="ECO:0000313" key="9">
    <source>
        <dbReference type="Proteomes" id="UP000007110"/>
    </source>
</evidence>
<organism evidence="8 9">
    <name type="scientific">Strongylocentrotus purpuratus</name>
    <name type="common">Purple sea urchin</name>
    <dbReference type="NCBI Taxonomy" id="7668"/>
    <lineage>
        <taxon>Eukaryota</taxon>
        <taxon>Metazoa</taxon>
        <taxon>Echinodermata</taxon>
        <taxon>Eleutherozoa</taxon>
        <taxon>Echinozoa</taxon>
        <taxon>Echinoidea</taxon>
        <taxon>Euechinoidea</taxon>
        <taxon>Echinacea</taxon>
        <taxon>Camarodonta</taxon>
        <taxon>Echinidea</taxon>
        <taxon>Strongylocentrotidae</taxon>
        <taxon>Strongylocentrotus</taxon>
    </lineage>
</organism>
<dbReference type="RefSeq" id="XP_030845939.1">
    <property type="nucleotide sequence ID" value="XM_030990079.1"/>
</dbReference>
<keyword evidence="6" id="KW-0472">Membrane</keyword>
<dbReference type="PANTHER" id="PTHR23033:SF14">
    <property type="entry name" value="GLYCOPROTEIN-N-ACETYLGALACTOSAMINE 3-BETA-GALACTOSYLTRANSFERASE 1-RELATED"/>
    <property type="match status" value="1"/>
</dbReference>
<reference evidence="8" key="2">
    <citation type="submission" date="2021-01" db="UniProtKB">
        <authorList>
            <consortium name="EnsemblMetazoa"/>
        </authorList>
    </citation>
    <scope>IDENTIFICATION</scope>
</reference>
<evidence type="ECO:0000256" key="5">
    <source>
        <dbReference type="ARBA" id="ARBA00022989"/>
    </source>
</evidence>
<evidence type="ECO:0000256" key="3">
    <source>
        <dbReference type="ARBA" id="ARBA00022692"/>
    </source>
</evidence>
<dbReference type="EnsemblMetazoa" id="XM_030990079">
    <property type="protein sequence ID" value="XP_030845939"/>
    <property type="gene ID" value="LOC100888543"/>
</dbReference>
<proteinExistence type="inferred from homology"/>
<dbReference type="Gene3D" id="3.90.550.50">
    <property type="match status" value="1"/>
</dbReference>
<dbReference type="FunFam" id="3.90.550.50:FF:000126">
    <property type="entry name" value="Uncharacterized protein"/>
    <property type="match status" value="1"/>
</dbReference>
<dbReference type="RefSeq" id="XP_003723516.2">
    <property type="nucleotide sequence ID" value="XM_003723468.3"/>
</dbReference>
<feature type="coiled-coil region" evidence="7">
    <location>
        <begin position="110"/>
        <end position="137"/>
    </location>
</feature>
<dbReference type="GeneID" id="100888543"/>
<protein>
    <recommendedName>
        <fullName evidence="10">N-acetylgalactosaminide beta-1,3-galactosyltransferase</fullName>
    </recommendedName>
</protein>
<evidence type="ECO:0000256" key="6">
    <source>
        <dbReference type="ARBA" id="ARBA00023136"/>
    </source>
</evidence>
<evidence type="ECO:0008006" key="10">
    <source>
        <dbReference type="Google" id="ProtNLM"/>
    </source>
</evidence>
<dbReference type="OrthoDB" id="414175at2759"/>
<dbReference type="AlphaFoldDB" id="A0A7M7GND5"/>
<accession>A0A7M7GND5</accession>
<keyword evidence="4" id="KW-0735">Signal-anchor</keyword>
<dbReference type="PANTHER" id="PTHR23033">
    <property type="entry name" value="BETA1,3-GALACTOSYLTRANSFERASE"/>
    <property type="match status" value="1"/>
</dbReference>
<dbReference type="KEGG" id="spu:100888543"/>
<dbReference type="GO" id="GO:0016020">
    <property type="term" value="C:membrane"/>
    <property type="evidence" value="ECO:0007669"/>
    <property type="project" value="UniProtKB-SubCell"/>
</dbReference>
<evidence type="ECO:0000256" key="7">
    <source>
        <dbReference type="SAM" id="Coils"/>
    </source>
</evidence>
<keyword evidence="7" id="KW-0175">Coiled coil</keyword>